<dbReference type="Gene3D" id="1.10.443.10">
    <property type="entry name" value="Intergrase catalytic core"/>
    <property type="match status" value="1"/>
</dbReference>
<dbReference type="PANTHER" id="PTHR30349">
    <property type="entry name" value="PHAGE INTEGRASE-RELATED"/>
    <property type="match status" value="1"/>
</dbReference>
<dbReference type="HOGENOM" id="CLU_027562_17_4_11"/>
<proteinExistence type="inferred from homology"/>
<dbReference type="Gene3D" id="1.10.150.130">
    <property type="match status" value="1"/>
</dbReference>
<sequence>MSKKRRDSKNRVLRSGESQRKDGRYAYKYIDTFGNPQFVYAWKLVPTDKTPAGKREDISLREKVKEIQKDLDDGIDTIGKKMTVCQLYAKQIRHRGNVRYNTKNGRKRLMKLLEEDKLGGCPIDSVKLSDAKEWAIRMKEKGISYKTISNDKRSLKAAFYTAIQDDCIRKNPFDFQLNTVIEDDTEPKVPLTPAQEESFLSFAQNDKVYQKYYDELIILLGTGLRISELCGLTDTDINFENRIINVDHQLLRSAETGYYIETPKTKSGIRQIPMSEKVYEAFNRVLKRRRGAKAVTIDGYSNFLFLNRDGYPKTATNYDGMFRGLAKKYNKYHEEALPKVMTPHTLRHTFCTNMANAGMNPKALQYIMGHSNITMTLNYYAHATFDSAKAEMLRIAA</sequence>
<comment type="similarity">
    <text evidence="1">Belongs to the 'phage' integrase family.</text>
</comment>
<evidence type="ECO:0000259" key="5">
    <source>
        <dbReference type="PROSITE" id="PS51898"/>
    </source>
</evidence>
<evidence type="ECO:0000313" key="8">
    <source>
        <dbReference type="Proteomes" id="UP000002312"/>
    </source>
</evidence>
<dbReference type="InterPro" id="IPR004191">
    <property type="entry name" value="Integrase_Tn916-type_DNA-bd_N"/>
</dbReference>
<dbReference type="InterPro" id="IPR016177">
    <property type="entry name" value="DNA-bd_dom_sf"/>
</dbReference>
<dbReference type="Gene3D" id="3.30.160.60">
    <property type="entry name" value="Classic Zinc Finger"/>
    <property type="match status" value="1"/>
</dbReference>
<dbReference type="PROSITE" id="PS51900">
    <property type="entry name" value="CB"/>
    <property type="match status" value="1"/>
</dbReference>
<dbReference type="SUPFAM" id="SSF54171">
    <property type="entry name" value="DNA-binding domain"/>
    <property type="match status" value="1"/>
</dbReference>
<reference evidence="7 8" key="1">
    <citation type="journal article" date="2010" name="Proc. Natl. Acad. Sci. U.S.A.">
        <title>Genome analysis of Bifidobacterium bifidum PRL2010 reveals metabolic pathways for host-derived glycan foraging.</title>
        <authorList>
            <person name="Turroni F."/>
            <person name="Bottacini F."/>
            <person name="Foroni E."/>
            <person name="Mulder I."/>
            <person name="Kim J.H."/>
            <person name="Zomer A."/>
            <person name="Sanchez B."/>
            <person name="Bidossi A."/>
            <person name="Ferrarini A."/>
            <person name="Giubellini V."/>
            <person name="Delledonne M."/>
            <person name="Henrissat B."/>
            <person name="Coutinho P."/>
            <person name="Oggioni M."/>
            <person name="Fitzgerald G.F."/>
            <person name="Mills D."/>
            <person name="Margolles A."/>
            <person name="Kelly D."/>
            <person name="van Sinderen D."/>
            <person name="Ventura M."/>
        </authorList>
    </citation>
    <scope>NUCLEOTIDE SEQUENCE [LARGE SCALE GENOMIC DNA]</scope>
    <source>
        <strain evidence="7 8">PRL2010</strain>
    </source>
</reference>
<dbReference type="InterPro" id="IPR050090">
    <property type="entry name" value="Tyrosine_recombinase_XerCD"/>
</dbReference>
<dbReference type="Pfam" id="PF02920">
    <property type="entry name" value="Integrase_DNA"/>
    <property type="match status" value="1"/>
</dbReference>
<dbReference type="OrthoDB" id="1822491at2"/>
<evidence type="ECO:0000259" key="6">
    <source>
        <dbReference type="PROSITE" id="PS51900"/>
    </source>
</evidence>
<dbReference type="KEGG" id="bbp:BBPR_0269"/>
<dbReference type="InterPro" id="IPR011010">
    <property type="entry name" value="DNA_brk_join_enz"/>
</dbReference>
<dbReference type="SUPFAM" id="SSF56349">
    <property type="entry name" value="DNA breaking-rejoining enzymes"/>
    <property type="match status" value="1"/>
</dbReference>
<dbReference type="GO" id="GO:0003677">
    <property type="term" value="F:DNA binding"/>
    <property type="evidence" value="ECO:0007669"/>
    <property type="project" value="UniProtKB-UniRule"/>
</dbReference>
<dbReference type="InterPro" id="IPR002104">
    <property type="entry name" value="Integrase_catalytic"/>
</dbReference>
<dbReference type="eggNOG" id="COG0582">
    <property type="taxonomic scope" value="Bacteria"/>
</dbReference>
<dbReference type="InterPro" id="IPR013762">
    <property type="entry name" value="Integrase-like_cat_sf"/>
</dbReference>
<keyword evidence="3" id="KW-0233">DNA recombination</keyword>
<dbReference type="GeneID" id="61925993"/>
<dbReference type="AlphaFoldDB" id="A0A0H3EBC9"/>
<gene>
    <name evidence="7" type="ordered locus">BBPR_0269</name>
</gene>
<protein>
    <submittedName>
        <fullName evidence="7">DNA integration/recombination/inversion protein</fullName>
    </submittedName>
</protein>
<dbReference type="GO" id="GO:0006310">
    <property type="term" value="P:DNA recombination"/>
    <property type="evidence" value="ECO:0007669"/>
    <property type="project" value="UniProtKB-KW"/>
</dbReference>
<dbReference type="EMBL" id="CP001840">
    <property type="protein sequence ID" value="ADP35395.1"/>
    <property type="molecule type" value="Genomic_DNA"/>
</dbReference>
<dbReference type="InterPro" id="IPR010998">
    <property type="entry name" value="Integrase_recombinase_N"/>
</dbReference>
<evidence type="ECO:0000256" key="4">
    <source>
        <dbReference type="PROSITE-ProRule" id="PRU01248"/>
    </source>
</evidence>
<evidence type="ECO:0000313" key="7">
    <source>
        <dbReference type="EMBL" id="ADP35395.1"/>
    </source>
</evidence>
<keyword evidence="2 4" id="KW-0238">DNA-binding</keyword>
<dbReference type="CDD" id="cd01189">
    <property type="entry name" value="INT_ICEBs1_C_like"/>
    <property type="match status" value="1"/>
</dbReference>
<dbReference type="RefSeq" id="WP_002610375.1">
    <property type="nucleotide sequence ID" value="NC_014638.1"/>
</dbReference>
<dbReference type="PROSITE" id="PS51898">
    <property type="entry name" value="TYR_RECOMBINASE"/>
    <property type="match status" value="1"/>
</dbReference>
<feature type="domain" description="Core-binding (CB)" evidence="6">
    <location>
        <begin position="79"/>
        <end position="163"/>
    </location>
</feature>
<accession>A0A0H3EBC9</accession>
<feature type="domain" description="Tyr recombinase" evidence="5">
    <location>
        <begin position="186"/>
        <end position="393"/>
    </location>
</feature>
<dbReference type="GO" id="GO:0008907">
    <property type="term" value="F:integrase activity"/>
    <property type="evidence" value="ECO:0007669"/>
    <property type="project" value="InterPro"/>
</dbReference>
<name>A0A0H3EBC9_BIFBP</name>
<evidence type="ECO:0000256" key="1">
    <source>
        <dbReference type="ARBA" id="ARBA00008857"/>
    </source>
</evidence>
<dbReference type="InterPro" id="IPR044068">
    <property type="entry name" value="CB"/>
</dbReference>
<organism evidence="7 8">
    <name type="scientific">Bifidobacterium bifidum (strain PRL2010)</name>
    <dbReference type="NCBI Taxonomy" id="702459"/>
    <lineage>
        <taxon>Bacteria</taxon>
        <taxon>Bacillati</taxon>
        <taxon>Actinomycetota</taxon>
        <taxon>Actinomycetes</taxon>
        <taxon>Bifidobacteriales</taxon>
        <taxon>Bifidobacteriaceae</taxon>
        <taxon>Bifidobacterium</taxon>
    </lineage>
</organism>
<dbReference type="Proteomes" id="UP000002312">
    <property type="component" value="Chromosome"/>
</dbReference>
<dbReference type="Pfam" id="PF00589">
    <property type="entry name" value="Phage_integrase"/>
    <property type="match status" value="1"/>
</dbReference>
<dbReference type="PANTHER" id="PTHR30349:SF41">
    <property type="entry name" value="INTEGRASE_RECOMBINASE PROTEIN MJ0367-RELATED"/>
    <property type="match status" value="1"/>
</dbReference>
<evidence type="ECO:0000256" key="3">
    <source>
        <dbReference type="ARBA" id="ARBA00023172"/>
    </source>
</evidence>
<dbReference type="PATRIC" id="fig|702459.3.peg.281"/>
<evidence type="ECO:0000256" key="2">
    <source>
        <dbReference type="ARBA" id="ARBA00023125"/>
    </source>
</evidence>